<sequence length="499" mass="54807">MRSPTTFLGAVALLGATALAWHFKTPAQLEAAIPKSMFTLVAFVDPELPRCKTLEAEWSTVLDSYTHALPEPRPGPDDGYEEKEEDSTYHTSSIFVIDCTNFGPTCQEQYGVYSYPAIRLYFPDGTYERYRGQRKAAEILPYLKRILRLRLGSPPSSIPDTDPENNANANYPSNSGLPPYITLLTESTSPAFLTSDTITILSDFLPPSFVPPPLSFSSSSSPSSAEEEEPQKNKPNPSISRTIHASLSSLYIALAAEYHPLYSFALLPLPDYPSGLACRNNPDDQQYSLSASEVESDPLSMEHFLKKCATPLVPVLSRRNELDYLKPGKSLLYHFLPTLSSPPSCPSSSSILSPAESYRNLIRPLAKRYREYINFVIVDASEYPEMLPVLGLEPFKYPNPGIVLADAASESESGAPDSKQIPGFRMALQNPANGQVFPFGGGDQEGAELTLKAVDQFVSDIAAGKLKPWDGPRKEQMVGKAGKKIADEGKKQEAKHDEL</sequence>
<protein>
    <submittedName>
        <fullName evidence="3">Protein disulfide isomerase</fullName>
    </submittedName>
</protein>
<organism evidence="3 4">
    <name type="scientific">Zalerion maritima</name>
    <dbReference type="NCBI Taxonomy" id="339359"/>
    <lineage>
        <taxon>Eukaryota</taxon>
        <taxon>Fungi</taxon>
        <taxon>Dikarya</taxon>
        <taxon>Ascomycota</taxon>
        <taxon>Pezizomycotina</taxon>
        <taxon>Sordariomycetes</taxon>
        <taxon>Lulworthiomycetidae</taxon>
        <taxon>Lulworthiales</taxon>
        <taxon>Lulworthiaceae</taxon>
        <taxon>Zalerion</taxon>
    </lineage>
</organism>
<reference evidence="3" key="1">
    <citation type="submission" date="2022-07" db="EMBL/GenBank/DDBJ databases">
        <title>Draft genome sequence of Zalerion maritima ATCC 34329, a (micro)plastics degrading marine fungus.</title>
        <authorList>
            <person name="Paco A."/>
            <person name="Goncalves M.F.M."/>
            <person name="Rocha-Santos T.A.P."/>
            <person name="Alves A."/>
        </authorList>
    </citation>
    <scope>NUCLEOTIDE SEQUENCE</scope>
    <source>
        <strain evidence="3">ATCC 34329</strain>
    </source>
</reference>
<feature type="chain" id="PRO_5042028612" evidence="2">
    <location>
        <begin position="21"/>
        <end position="499"/>
    </location>
</feature>
<accession>A0AAD5RP14</accession>
<feature type="compositionally biased region" description="Low complexity" evidence="1">
    <location>
        <begin position="215"/>
        <end position="224"/>
    </location>
</feature>
<evidence type="ECO:0000256" key="2">
    <source>
        <dbReference type="SAM" id="SignalP"/>
    </source>
</evidence>
<dbReference type="SUPFAM" id="SSF52833">
    <property type="entry name" value="Thioredoxin-like"/>
    <property type="match status" value="2"/>
</dbReference>
<feature type="compositionally biased region" description="Basic and acidic residues" evidence="1">
    <location>
        <begin position="468"/>
        <end position="477"/>
    </location>
</feature>
<gene>
    <name evidence="3" type="ORF">MKZ38_006318</name>
</gene>
<feature type="region of interest" description="Disordered" evidence="1">
    <location>
        <begin position="468"/>
        <end position="499"/>
    </location>
</feature>
<dbReference type="Proteomes" id="UP001201980">
    <property type="component" value="Unassembled WGS sequence"/>
</dbReference>
<dbReference type="InterPro" id="IPR036249">
    <property type="entry name" value="Thioredoxin-like_sf"/>
</dbReference>
<evidence type="ECO:0000313" key="3">
    <source>
        <dbReference type="EMBL" id="KAJ2895606.1"/>
    </source>
</evidence>
<comment type="caution">
    <text evidence="3">The sequence shown here is derived from an EMBL/GenBank/DDBJ whole genome shotgun (WGS) entry which is preliminary data.</text>
</comment>
<feature type="signal peptide" evidence="2">
    <location>
        <begin position="1"/>
        <end position="20"/>
    </location>
</feature>
<proteinExistence type="predicted"/>
<keyword evidence="2" id="KW-0732">Signal</keyword>
<feature type="region of interest" description="Disordered" evidence="1">
    <location>
        <begin position="213"/>
        <end position="239"/>
    </location>
</feature>
<dbReference type="CDD" id="cd02961">
    <property type="entry name" value="PDI_a_family"/>
    <property type="match status" value="1"/>
</dbReference>
<feature type="compositionally biased region" description="Basic and acidic residues" evidence="1">
    <location>
        <begin position="484"/>
        <end position="499"/>
    </location>
</feature>
<feature type="region of interest" description="Disordered" evidence="1">
    <location>
        <begin position="154"/>
        <end position="173"/>
    </location>
</feature>
<dbReference type="AlphaFoldDB" id="A0AAD5RP14"/>
<dbReference type="EMBL" id="JAKWBI020000388">
    <property type="protein sequence ID" value="KAJ2895606.1"/>
    <property type="molecule type" value="Genomic_DNA"/>
</dbReference>
<dbReference type="Gene3D" id="3.40.30.10">
    <property type="entry name" value="Glutaredoxin"/>
    <property type="match status" value="2"/>
</dbReference>
<dbReference type="GO" id="GO:0016853">
    <property type="term" value="F:isomerase activity"/>
    <property type="evidence" value="ECO:0007669"/>
    <property type="project" value="UniProtKB-KW"/>
</dbReference>
<name>A0AAD5RP14_9PEZI</name>
<keyword evidence="4" id="KW-1185">Reference proteome</keyword>
<evidence type="ECO:0000313" key="4">
    <source>
        <dbReference type="Proteomes" id="UP001201980"/>
    </source>
</evidence>
<keyword evidence="3" id="KW-0413">Isomerase</keyword>
<dbReference type="CDD" id="cd02982">
    <property type="entry name" value="PDI_b'_family"/>
    <property type="match status" value="1"/>
</dbReference>
<evidence type="ECO:0000256" key="1">
    <source>
        <dbReference type="SAM" id="MobiDB-lite"/>
    </source>
</evidence>